<gene>
    <name evidence="8" type="ORF">ODALV1_LOCUS31681</name>
</gene>
<keyword evidence="1" id="KW-0479">Metal-binding</keyword>
<proteinExistence type="predicted"/>
<evidence type="ECO:0000256" key="4">
    <source>
        <dbReference type="ARBA" id="ARBA00022833"/>
    </source>
</evidence>
<evidence type="ECO:0000256" key="5">
    <source>
        <dbReference type="PROSITE-ProRule" id="PRU00042"/>
    </source>
</evidence>
<protein>
    <recommendedName>
        <fullName evidence="7">C2H2-type domain-containing protein</fullName>
    </recommendedName>
</protein>
<keyword evidence="9" id="KW-1185">Reference proteome</keyword>
<evidence type="ECO:0000313" key="9">
    <source>
        <dbReference type="Proteomes" id="UP001642540"/>
    </source>
</evidence>
<dbReference type="EMBL" id="CAXLJM020000196">
    <property type="protein sequence ID" value="CAL8149257.1"/>
    <property type="molecule type" value="Genomic_DNA"/>
</dbReference>
<dbReference type="PANTHER" id="PTHR24379">
    <property type="entry name" value="KRAB AND ZINC FINGER DOMAIN-CONTAINING"/>
    <property type="match status" value="1"/>
</dbReference>
<dbReference type="InterPro" id="IPR036236">
    <property type="entry name" value="Znf_C2H2_sf"/>
</dbReference>
<keyword evidence="2" id="KW-0677">Repeat</keyword>
<dbReference type="Proteomes" id="UP001642540">
    <property type="component" value="Unassembled WGS sequence"/>
</dbReference>
<reference evidence="8 9" key="1">
    <citation type="submission" date="2024-08" db="EMBL/GenBank/DDBJ databases">
        <authorList>
            <person name="Cucini C."/>
            <person name="Frati F."/>
        </authorList>
    </citation>
    <scope>NUCLEOTIDE SEQUENCE [LARGE SCALE GENOMIC DNA]</scope>
</reference>
<feature type="domain" description="C2H2-type" evidence="7">
    <location>
        <begin position="381"/>
        <end position="404"/>
    </location>
</feature>
<dbReference type="Gene3D" id="3.30.160.60">
    <property type="entry name" value="Classic Zinc Finger"/>
    <property type="match status" value="3"/>
</dbReference>
<evidence type="ECO:0000256" key="1">
    <source>
        <dbReference type="ARBA" id="ARBA00022723"/>
    </source>
</evidence>
<evidence type="ECO:0000256" key="6">
    <source>
        <dbReference type="SAM" id="MobiDB-lite"/>
    </source>
</evidence>
<evidence type="ECO:0000256" key="3">
    <source>
        <dbReference type="ARBA" id="ARBA00022771"/>
    </source>
</evidence>
<accession>A0ABP1SAC8</accession>
<dbReference type="PANTHER" id="PTHR24379:SF127">
    <property type="entry name" value="BLOODY FINGERS-RELATED"/>
    <property type="match status" value="1"/>
</dbReference>
<feature type="domain" description="C2H2-type" evidence="7">
    <location>
        <begin position="320"/>
        <end position="348"/>
    </location>
</feature>
<name>A0ABP1SAC8_9HEXA</name>
<dbReference type="SUPFAM" id="SSF57667">
    <property type="entry name" value="beta-beta-alpha zinc fingers"/>
    <property type="match status" value="1"/>
</dbReference>
<dbReference type="SMART" id="SM00355">
    <property type="entry name" value="ZnF_C2H2"/>
    <property type="match status" value="5"/>
</dbReference>
<dbReference type="PROSITE" id="PS00028">
    <property type="entry name" value="ZINC_FINGER_C2H2_1"/>
    <property type="match status" value="2"/>
</dbReference>
<feature type="region of interest" description="Disordered" evidence="6">
    <location>
        <begin position="453"/>
        <end position="472"/>
    </location>
</feature>
<keyword evidence="4" id="KW-0862">Zinc</keyword>
<dbReference type="Pfam" id="PF00096">
    <property type="entry name" value="zf-C2H2"/>
    <property type="match status" value="2"/>
</dbReference>
<dbReference type="InterPro" id="IPR013087">
    <property type="entry name" value="Znf_C2H2_type"/>
</dbReference>
<feature type="compositionally biased region" description="Low complexity" evidence="6">
    <location>
        <begin position="453"/>
        <end position="462"/>
    </location>
</feature>
<dbReference type="PROSITE" id="PS50157">
    <property type="entry name" value="ZINC_FINGER_C2H2_2"/>
    <property type="match status" value="3"/>
</dbReference>
<evidence type="ECO:0000259" key="7">
    <source>
        <dbReference type="PROSITE" id="PS50157"/>
    </source>
</evidence>
<organism evidence="8 9">
    <name type="scientific">Orchesella dallaii</name>
    <dbReference type="NCBI Taxonomy" id="48710"/>
    <lineage>
        <taxon>Eukaryota</taxon>
        <taxon>Metazoa</taxon>
        <taxon>Ecdysozoa</taxon>
        <taxon>Arthropoda</taxon>
        <taxon>Hexapoda</taxon>
        <taxon>Collembola</taxon>
        <taxon>Entomobryomorpha</taxon>
        <taxon>Entomobryoidea</taxon>
        <taxon>Orchesellidae</taxon>
        <taxon>Orchesellinae</taxon>
        <taxon>Orchesella</taxon>
    </lineage>
</organism>
<comment type="caution">
    <text evidence="8">The sequence shown here is derived from an EMBL/GenBank/DDBJ whole genome shotgun (WGS) entry which is preliminary data.</text>
</comment>
<sequence length="472" mass="53238">MKLSVCLVCLKTFDGEDIASEEDGSEEKIPFGAPLLTRFLKFAENYLNLSSVTTQQLLLSSSDRKEAFCEKCELSVINPICQVYLELLSAQLRLSSELEHLGKLIDNSKVSTGSDKLRVLNINALSHQLGIRSLSQLEGFRTSLAQKCRLKRKQALPDVLLTPYYGEGETDELFTQDDLEQVWVDPLALAVEDAYDTTLQLETNNFGSIDCSQQTGAVVVASGSERAPVGRAPVGTVIKLETFPQNSNPELIFENENDEEVDDSPSPLELSDVAVIPVAERSGRRINGIYYNGPRCPKCSKVLRNEEQYHIHYRYYHLPCGCDHCGKTFARQKLLREHLKRCNRNRKRGNFTCHVCSKSYETSFKILDHMRRVHYNQNPFHSCPHCPSKFQSRHHLNQHIVAIHKPGNYPCPHCKETESKTFTTEKYLRGHIKRIHPQFIVLGQPLNVLSAHATTSTSHTSAEMSPGNHTTA</sequence>
<keyword evidence="3 5" id="KW-0863">Zinc-finger</keyword>
<evidence type="ECO:0000313" key="8">
    <source>
        <dbReference type="EMBL" id="CAL8149257.1"/>
    </source>
</evidence>
<feature type="domain" description="C2H2-type" evidence="7">
    <location>
        <begin position="351"/>
        <end position="379"/>
    </location>
</feature>
<evidence type="ECO:0000256" key="2">
    <source>
        <dbReference type="ARBA" id="ARBA00022737"/>
    </source>
</evidence>